<dbReference type="GO" id="GO:0098046">
    <property type="term" value="C:type V protein secretion system complex"/>
    <property type="evidence" value="ECO:0007669"/>
    <property type="project" value="TreeGrafter"/>
</dbReference>
<keyword evidence="1" id="KW-1134">Transmembrane beta strand</keyword>
<keyword evidence="10" id="KW-1185">Reference proteome</keyword>
<organism evidence="9 10">
    <name type="scientific">Cohaesibacter gelatinilyticus</name>
    <dbReference type="NCBI Taxonomy" id="372072"/>
    <lineage>
        <taxon>Bacteria</taxon>
        <taxon>Pseudomonadati</taxon>
        <taxon>Pseudomonadota</taxon>
        <taxon>Alphaproteobacteria</taxon>
        <taxon>Hyphomicrobiales</taxon>
        <taxon>Cohaesibacteraceae</taxon>
    </lineage>
</organism>
<keyword evidence="3" id="KW-0998">Cell outer membrane</keyword>
<dbReference type="InterPro" id="IPR051544">
    <property type="entry name" value="TPS_OM_transporter"/>
</dbReference>
<dbReference type="EMBL" id="OBEL01000004">
    <property type="protein sequence ID" value="SNZ20466.1"/>
    <property type="molecule type" value="Genomic_DNA"/>
</dbReference>
<feature type="domain" description="Haemolysin activator HlyB C-terminal" evidence="6">
    <location>
        <begin position="223"/>
        <end position="533"/>
    </location>
</feature>
<dbReference type="InterPro" id="IPR013686">
    <property type="entry name" value="Polypept-transport_assoc_ShlB"/>
</dbReference>
<dbReference type="GO" id="GO:0008320">
    <property type="term" value="F:protein transmembrane transporter activity"/>
    <property type="evidence" value="ECO:0007669"/>
    <property type="project" value="TreeGrafter"/>
</dbReference>
<evidence type="ECO:0000256" key="2">
    <source>
        <dbReference type="ARBA" id="ARBA00022692"/>
    </source>
</evidence>
<dbReference type="Pfam" id="PF08479">
    <property type="entry name" value="POTRA_2"/>
    <property type="match status" value="1"/>
</dbReference>
<dbReference type="InterPro" id="IPR027282">
    <property type="entry name" value="TPS"/>
</dbReference>
<accession>A0A285PK26</accession>
<evidence type="ECO:0000256" key="5">
    <source>
        <dbReference type="SAM" id="SignalP"/>
    </source>
</evidence>
<dbReference type="InterPro" id="IPR035251">
    <property type="entry name" value="ShlB_POTRA"/>
</dbReference>
<feature type="domain" description="ShlB POTRA" evidence="8">
    <location>
        <begin position="165"/>
        <end position="218"/>
    </location>
</feature>
<dbReference type="Pfam" id="PF03865">
    <property type="entry name" value="ShlB"/>
    <property type="match status" value="1"/>
</dbReference>
<keyword evidence="1" id="KW-0472">Membrane</keyword>
<dbReference type="InterPro" id="IPR005565">
    <property type="entry name" value="Hemolysn_activator_HlyB_C"/>
</dbReference>
<dbReference type="GO" id="GO:0046819">
    <property type="term" value="P:protein secretion by the type V secretion system"/>
    <property type="evidence" value="ECO:0007669"/>
    <property type="project" value="TreeGrafter"/>
</dbReference>
<sequence length="579" mass="64222">MTHLTFCKPIGSALLVSALALCFMSPITAVAQGVPNVDRNRLESELRREALSRAEEQEERQRLDRERRQSKRQPDISAVPLTGPQGGPCFTINRIDLKGYERFGYLPKGYYRLLGTCASLSDIIAVLNDINSHYRDLGYITTRAYLPEQDISDGSLEIVIIPGQIEGFVYAGGKQADRRIKAAFPTKRGKLLNLRDLEQGLENINAPRSAKGKFQLIPGEKPGGSFVEVNVEDGRRFHAGLDVKNTGFETTGIAKTTANLGVDNLLGLNDQLSFALTTTPFDDRAEKYADSVSLSLSVPFGNWSWSGESGASRYYFILPGINQSYPVRGRSHYLTLSAERLLMRNQTSKIFAYGGLKLTRTQTFIDGHEIESQRRSLTIGSAGLRGEHAIRAGKLHWDIGAKFGLDAFSAYVFDKSIVDPEFRLIKARVSYQQPLAGTNLRYKGTLVGQYSESILPGTEQFSIGSWSSVRGFHEDTMYGDSGIYLQNSLEWTAMKRPDFELTFSAGLDAGYVEPSKLRSWSQDYLVGASLGAKMKFHEKVSLELRVAHALSRPTRNPPNSMPAFEASRTVGFASLTMEF</sequence>
<evidence type="ECO:0000259" key="7">
    <source>
        <dbReference type="Pfam" id="PF08479"/>
    </source>
</evidence>
<evidence type="ECO:0000259" key="8">
    <source>
        <dbReference type="Pfam" id="PF17287"/>
    </source>
</evidence>
<evidence type="ECO:0000313" key="10">
    <source>
        <dbReference type="Proteomes" id="UP000219439"/>
    </source>
</evidence>
<keyword evidence="5" id="KW-0732">Signal</keyword>
<evidence type="ECO:0000259" key="6">
    <source>
        <dbReference type="Pfam" id="PF03865"/>
    </source>
</evidence>
<protein>
    <submittedName>
        <fullName evidence="9">Hemolysin activation/secretion protein</fullName>
    </submittedName>
</protein>
<dbReference type="PIRSF" id="PIRSF029745">
    <property type="entry name" value="FhaC"/>
    <property type="match status" value="1"/>
</dbReference>
<dbReference type="Gene3D" id="3.10.20.310">
    <property type="entry name" value="membrane protein fhac"/>
    <property type="match status" value="1"/>
</dbReference>
<dbReference type="RefSeq" id="WP_097154808.1">
    <property type="nucleotide sequence ID" value="NZ_OBEL01000004.1"/>
</dbReference>
<gene>
    <name evidence="9" type="ORF">SAMN06265368_3569</name>
</gene>
<feature type="compositionally biased region" description="Basic and acidic residues" evidence="4">
    <location>
        <begin position="52"/>
        <end position="67"/>
    </location>
</feature>
<feature type="chain" id="PRO_5012312402" evidence="5">
    <location>
        <begin position="32"/>
        <end position="579"/>
    </location>
</feature>
<dbReference type="Proteomes" id="UP000219439">
    <property type="component" value="Unassembled WGS sequence"/>
</dbReference>
<name>A0A285PK26_9HYPH</name>
<feature type="domain" description="Polypeptide-transport-associated ShlB-type" evidence="7">
    <location>
        <begin position="90"/>
        <end position="163"/>
    </location>
</feature>
<keyword evidence="2" id="KW-0812">Transmembrane</keyword>
<reference evidence="9 10" key="1">
    <citation type="submission" date="2017-09" db="EMBL/GenBank/DDBJ databases">
        <authorList>
            <person name="Ehlers B."/>
            <person name="Leendertz F.H."/>
        </authorList>
    </citation>
    <scope>NUCLEOTIDE SEQUENCE [LARGE SCALE GENOMIC DNA]</scope>
    <source>
        <strain evidence="9 10">DSM 18289</strain>
    </source>
</reference>
<feature type="region of interest" description="Disordered" evidence="4">
    <location>
        <begin position="52"/>
        <end position="84"/>
    </location>
</feature>
<proteinExistence type="predicted"/>
<dbReference type="PANTHER" id="PTHR34597">
    <property type="entry name" value="SLR1661 PROTEIN"/>
    <property type="match status" value="1"/>
</dbReference>
<evidence type="ECO:0000256" key="4">
    <source>
        <dbReference type="SAM" id="MobiDB-lite"/>
    </source>
</evidence>
<evidence type="ECO:0000313" key="9">
    <source>
        <dbReference type="EMBL" id="SNZ20466.1"/>
    </source>
</evidence>
<dbReference type="AlphaFoldDB" id="A0A285PK26"/>
<dbReference type="PANTHER" id="PTHR34597:SF3">
    <property type="entry name" value="OUTER MEMBRANE TRANSPORTER CDIB"/>
    <property type="match status" value="1"/>
</dbReference>
<evidence type="ECO:0000256" key="1">
    <source>
        <dbReference type="ARBA" id="ARBA00022452"/>
    </source>
</evidence>
<feature type="signal peptide" evidence="5">
    <location>
        <begin position="1"/>
        <end position="31"/>
    </location>
</feature>
<dbReference type="OrthoDB" id="290122at2"/>
<dbReference type="Gene3D" id="2.40.160.50">
    <property type="entry name" value="membrane protein fhac: a member of the omp85/tpsb transporter family"/>
    <property type="match status" value="1"/>
</dbReference>
<dbReference type="Pfam" id="PF17287">
    <property type="entry name" value="POTRA_3"/>
    <property type="match status" value="1"/>
</dbReference>
<evidence type="ECO:0000256" key="3">
    <source>
        <dbReference type="ARBA" id="ARBA00023237"/>
    </source>
</evidence>